<evidence type="ECO:0000313" key="2">
    <source>
        <dbReference type="EMBL" id="EMR80399.1"/>
    </source>
</evidence>
<dbReference type="HOGENOM" id="CLU_1731180_0_0_1"/>
<dbReference type="OrthoDB" id="3565027at2759"/>
<gene>
    <name evidence="2" type="ORF">BcDW1_11006</name>
</gene>
<feature type="region of interest" description="Disordered" evidence="1">
    <location>
        <begin position="43"/>
        <end position="64"/>
    </location>
</feature>
<accession>M7TGX1</accession>
<proteinExistence type="predicted"/>
<evidence type="ECO:0000313" key="3">
    <source>
        <dbReference type="Proteomes" id="UP000012045"/>
    </source>
</evidence>
<reference evidence="3" key="1">
    <citation type="journal article" date="2013" name="Genome Announc.">
        <title>Draft genome sequence of Botrytis cinerea BcDW1, inoculum for noble rot of grape berries.</title>
        <authorList>
            <person name="Blanco-Ulate B."/>
            <person name="Allen G."/>
            <person name="Powell A.L."/>
            <person name="Cantu D."/>
        </authorList>
    </citation>
    <scope>NUCLEOTIDE SEQUENCE [LARGE SCALE GENOMIC DNA]</scope>
    <source>
        <strain evidence="3">BcDW1</strain>
    </source>
</reference>
<evidence type="ECO:0000256" key="1">
    <source>
        <dbReference type="SAM" id="MobiDB-lite"/>
    </source>
</evidence>
<sequence length="151" mass="17281">MSTKDNKYSFELCKRRGIKDGPHPIVTDFKLLKAMAAKKNIAARSKETRQKTRGSPLKRLSEEDIQQHAVPHQVYTYEQLLQNHQSFFQTGPLMRCLDDDKTIDERLVRTIILDFAMKSSSLGLTRLTSVHDLGKRTSYEIAGRSAKKTTK</sequence>
<protein>
    <submittedName>
        <fullName evidence="2">Uncharacterized protein</fullName>
    </submittedName>
</protein>
<dbReference type="AlphaFoldDB" id="M7TGX1"/>
<organism evidence="2 3">
    <name type="scientific">Botryotinia fuckeliana (strain BcDW1)</name>
    <name type="common">Noble rot fungus</name>
    <name type="synonym">Botrytis cinerea</name>
    <dbReference type="NCBI Taxonomy" id="1290391"/>
    <lineage>
        <taxon>Eukaryota</taxon>
        <taxon>Fungi</taxon>
        <taxon>Dikarya</taxon>
        <taxon>Ascomycota</taxon>
        <taxon>Pezizomycotina</taxon>
        <taxon>Leotiomycetes</taxon>
        <taxon>Helotiales</taxon>
        <taxon>Sclerotiniaceae</taxon>
        <taxon>Botrytis</taxon>
    </lineage>
</organism>
<dbReference type="Proteomes" id="UP000012045">
    <property type="component" value="Unassembled WGS sequence"/>
</dbReference>
<dbReference type="EMBL" id="KB708122">
    <property type="protein sequence ID" value="EMR80399.1"/>
    <property type="molecule type" value="Genomic_DNA"/>
</dbReference>
<name>M7TGX1_BOTF1</name>